<dbReference type="Pfam" id="PF00512">
    <property type="entry name" value="HisKA"/>
    <property type="match status" value="1"/>
</dbReference>
<dbReference type="InterPro" id="IPR005467">
    <property type="entry name" value="His_kinase_dom"/>
</dbReference>
<dbReference type="SUPFAM" id="SSF47384">
    <property type="entry name" value="Homodimeric domain of signal transducing histidine kinase"/>
    <property type="match status" value="1"/>
</dbReference>
<evidence type="ECO:0000256" key="5">
    <source>
        <dbReference type="ARBA" id="ARBA00022777"/>
    </source>
</evidence>
<reference evidence="9" key="2">
    <citation type="submission" date="2020-08" db="EMBL/GenBank/DDBJ databases">
        <authorList>
            <person name="Chen M."/>
            <person name="Teng W."/>
            <person name="Zhao L."/>
            <person name="Hu C."/>
            <person name="Zhou Y."/>
            <person name="Han B."/>
            <person name="Song L."/>
            <person name="Shu W."/>
        </authorList>
    </citation>
    <scope>NUCLEOTIDE SEQUENCE</scope>
    <source>
        <strain evidence="9">FACHB-1375</strain>
    </source>
</reference>
<feature type="domain" description="Histidine kinase" evidence="8">
    <location>
        <begin position="227"/>
        <end position="446"/>
    </location>
</feature>
<evidence type="ECO:0000256" key="1">
    <source>
        <dbReference type="ARBA" id="ARBA00000085"/>
    </source>
</evidence>
<keyword evidence="4" id="KW-0808">Transferase</keyword>
<dbReference type="Pfam" id="PF02518">
    <property type="entry name" value="HATPase_c"/>
    <property type="match status" value="1"/>
</dbReference>
<dbReference type="InterPro" id="IPR050351">
    <property type="entry name" value="BphY/WalK/GraS-like"/>
</dbReference>
<sequence>MNQNKLFNQTRWRLASWYAGVMAFILSLCGIGVYNAIAHAHLVALDREIESVAGTLHDSLELKLKQPGRLEPILQRFLPNICQIGTNCQKEQLSSQRHTLGVINQGSYYVRLFDNFGRPIAIAGDYPEGLPLQLNKELWQTLQDSKGNRYHQISVALHTDSQADWGYIQVGRNLKDLDDYLNTVQLILWLGLAMAIVSIAVSSWWLAGLAMQPIYQSYRQIQQFTADAAHELRTPLAATHATVESALLMPQLDETEARDILQTIERQNFRLTNLVTDLLLLARLDRQNLPMQSQVCCLNDLVEDLIEEFAALALSAEVKLTADIRLFNSLNVLGNPDRLYRLVSNLIVNGIKYTTAGGQVIVVLERSDRYALIHIQDTGIGIAQNEQQRIFDRFYRVNSDRSRGTGGAGLGLAIALAIVRTHGGSLSVQSELGKGSTFTIRLPALP</sequence>
<dbReference type="InterPro" id="IPR004358">
    <property type="entry name" value="Sig_transdc_His_kin-like_C"/>
</dbReference>
<dbReference type="Gene3D" id="3.30.565.10">
    <property type="entry name" value="Histidine kinase-like ATPase, C-terminal domain"/>
    <property type="match status" value="1"/>
</dbReference>
<dbReference type="RefSeq" id="WP_190467521.1">
    <property type="nucleotide sequence ID" value="NZ_JACJPW010000053.1"/>
</dbReference>
<feature type="transmembrane region" description="Helical" evidence="7">
    <location>
        <begin position="186"/>
        <end position="207"/>
    </location>
</feature>
<dbReference type="NCBIfam" id="NF041735">
    <property type="entry name" value="hist_kin_RppB"/>
    <property type="match status" value="1"/>
</dbReference>
<dbReference type="InterPro" id="IPR036097">
    <property type="entry name" value="HisK_dim/P_sf"/>
</dbReference>
<keyword evidence="6" id="KW-0902">Two-component regulatory system</keyword>
<evidence type="ECO:0000256" key="3">
    <source>
        <dbReference type="ARBA" id="ARBA00022553"/>
    </source>
</evidence>
<dbReference type="GO" id="GO:0004721">
    <property type="term" value="F:phosphoprotein phosphatase activity"/>
    <property type="evidence" value="ECO:0007669"/>
    <property type="project" value="TreeGrafter"/>
</dbReference>
<keyword evidence="7" id="KW-1133">Transmembrane helix</keyword>
<dbReference type="SUPFAM" id="SSF55874">
    <property type="entry name" value="ATPase domain of HSP90 chaperone/DNA topoisomerase II/histidine kinase"/>
    <property type="match status" value="1"/>
</dbReference>
<dbReference type="AlphaFoldDB" id="A0A926VIH8"/>
<name>A0A926VIH8_9CYAN</name>
<organism evidence="9 10">
    <name type="scientific">Aerosakkonema funiforme FACHB-1375</name>
    <dbReference type="NCBI Taxonomy" id="2949571"/>
    <lineage>
        <taxon>Bacteria</taxon>
        <taxon>Bacillati</taxon>
        <taxon>Cyanobacteriota</taxon>
        <taxon>Cyanophyceae</taxon>
        <taxon>Oscillatoriophycideae</taxon>
        <taxon>Aerosakkonematales</taxon>
        <taxon>Aerosakkonemataceae</taxon>
        <taxon>Aerosakkonema</taxon>
    </lineage>
</organism>
<dbReference type="EMBL" id="JACJPW010000053">
    <property type="protein sequence ID" value="MBD2183357.1"/>
    <property type="molecule type" value="Genomic_DNA"/>
</dbReference>
<keyword evidence="7" id="KW-0472">Membrane</keyword>
<accession>A0A926VIH8</accession>
<proteinExistence type="predicted"/>
<evidence type="ECO:0000313" key="10">
    <source>
        <dbReference type="Proteomes" id="UP000641646"/>
    </source>
</evidence>
<feature type="transmembrane region" description="Helical" evidence="7">
    <location>
        <begin position="15"/>
        <end position="37"/>
    </location>
</feature>
<keyword evidence="5 9" id="KW-0418">Kinase</keyword>
<dbReference type="GO" id="GO:0016036">
    <property type="term" value="P:cellular response to phosphate starvation"/>
    <property type="evidence" value="ECO:0007669"/>
    <property type="project" value="TreeGrafter"/>
</dbReference>
<comment type="catalytic activity">
    <reaction evidence="1">
        <text>ATP + protein L-histidine = ADP + protein N-phospho-L-histidine.</text>
        <dbReference type="EC" id="2.7.13.3"/>
    </reaction>
</comment>
<dbReference type="CDD" id="cd00075">
    <property type="entry name" value="HATPase"/>
    <property type="match status" value="1"/>
</dbReference>
<evidence type="ECO:0000256" key="6">
    <source>
        <dbReference type="ARBA" id="ARBA00023012"/>
    </source>
</evidence>
<evidence type="ECO:0000256" key="4">
    <source>
        <dbReference type="ARBA" id="ARBA00022679"/>
    </source>
</evidence>
<keyword evidence="10" id="KW-1185">Reference proteome</keyword>
<evidence type="ECO:0000256" key="2">
    <source>
        <dbReference type="ARBA" id="ARBA00012438"/>
    </source>
</evidence>
<dbReference type="GO" id="GO:0000155">
    <property type="term" value="F:phosphorelay sensor kinase activity"/>
    <property type="evidence" value="ECO:0007669"/>
    <property type="project" value="InterPro"/>
</dbReference>
<dbReference type="PROSITE" id="PS50109">
    <property type="entry name" value="HIS_KIN"/>
    <property type="match status" value="1"/>
</dbReference>
<dbReference type="SMART" id="SM00388">
    <property type="entry name" value="HisKA"/>
    <property type="match status" value="1"/>
</dbReference>
<dbReference type="CDD" id="cd00082">
    <property type="entry name" value="HisKA"/>
    <property type="match status" value="1"/>
</dbReference>
<protein>
    <recommendedName>
        <fullName evidence="2">histidine kinase</fullName>
        <ecNumber evidence="2">2.7.13.3</ecNumber>
    </recommendedName>
</protein>
<dbReference type="Proteomes" id="UP000641646">
    <property type="component" value="Unassembled WGS sequence"/>
</dbReference>
<dbReference type="GO" id="GO:0005886">
    <property type="term" value="C:plasma membrane"/>
    <property type="evidence" value="ECO:0007669"/>
    <property type="project" value="TreeGrafter"/>
</dbReference>
<evidence type="ECO:0000256" key="7">
    <source>
        <dbReference type="SAM" id="Phobius"/>
    </source>
</evidence>
<dbReference type="Gene3D" id="1.10.287.130">
    <property type="match status" value="1"/>
</dbReference>
<keyword evidence="7" id="KW-0812">Transmembrane</keyword>
<comment type="caution">
    <text evidence="9">The sequence shown here is derived from an EMBL/GenBank/DDBJ whole genome shotgun (WGS) entry which is preliminary data.</text>
</comment>
<dbReference type="InterPro" id="IPR036890">
    <property type="entry name" value="HATPase_C_sf"/>
</dbReference>
<reference evidence="9" key="1">
    <citation type="journal article" date="2015" name="ISME J.">
        <title>Draft Genome Sequence of Streptomyces incarnatus NRRL8089, which Produces the Nucleoside Antibiotic Sinefungin.</title>
        <authorList>
            <person name="Oshima K."/>
            <person name="Hattori M."/>
            <person name="Shimizu H."/>
            <person name="Fukuda K."/>
            <person name="Nemoto M."/>
            <person name="Inagaki K."/>
            <person name="Tamura T."/>
        </authorList>
    </citation>
    <scope>NUCLEOTIDE SEQUENCE</scope>
    <source>
        <strain evidence="9">FACHB-1375</strain>
    </source>
</reference>
<dbReference type="FunFam" id="3.30.565.10:FF:000006">
    <property type="entry name" value="Sensor histidine kinase WalK"/>
    <property type="match status" value="1"/>
</dbReference>
<dbReference type="InterPro" id="IPR049835">
    <property type="entry name" value="RppB"/>
</dbReference>
<dbReference type="EC" id="2.7.13.3" evidence="2"/>
<dbReference type="InterPro" id="IPR003594">
    <property type="entry name" value="HATPase_dom"/>
</dbReference>
<dbReference type="PANTHER" id="PTHR45453:SF1">
    <property type="entry name" value="PHOSPHATE REGULON SENSOR PROTEIN PHOR"/>
    <property type="match status" value="1"/>
</dbReference>
<keyword evidence="3" id="KW-0597">Phosphoprotein</keyword>
<gene>
    <name evidence="9" type="ORF">H6G03_20225</name>
</gene>
<evidence type="ECO:0000259" key="8">
    <source>
        <dbReference type="PROSITE" id="PS50109"/>
    </source>
</evidence>
<dbReference type="PRINTS" id="PR00344">
    <property type="entry name" value="BCTRLSENSOR"/>
</dbReference>
<evidence type="ECO:0000313" key="9">
    <source>
        <dbReference type="EMBL" id="MBD2183357.1"/>
    </source>
</evidence>
<dbReference type="InterPro" id="IPR003661">
    <property type="entry name" value="HisK_dim/P_dom"/>
</dbReference>
<dbReference type="PANTHER" id="PTHR45453">
    <property type="entry name" value="PHOSPHATE REGULON SENSOR PROTEIN PHOR"/>
    <property type="match status" value="1"/>
</dbReference>
<dbReference type="SMART" id="SM00387">
    <property type="entry name" value="HATPase_c"/>
    <property type="match status" value="1"/>
</dbReference>